<feature type="chain" id="PRO_5018016793" description="Tli3-like domain-containing protein" evidence="2">
    <location>
        <begin position="21"/>
        <end position="236"/>
    </location>
</feature>
<feature type="region of interest" description="Disordered" evidence="1">
    <location>
        <begin position="199"/>
        <end position="236"/>
    </location>
</feature>
<dbReference type="Pfam" id="PF24316">
    <property type="entry name" value="Tli3"/>
    <property type="match status" value="1"/>
</dbReference>
<reference evidence="5" key="1">
    <citation type="submission" date="2018-11" db="EMBL/GenBank/DDBJ databases">
        <title>FDA dAtabase for Regulatory Grade micrObial Sequences (FDA-ARGOS): Supporting development and validation of Infectious Disease Dx tests.</title>
        <authorList>
            <person name="Goldberg B."/>
            <person name="Campos J."/>
            <person name="Tallon L."/>
            <person name="Sadzewicz L."/>
            <person name="Zhao X."/>
            <person name="Vavikolanu K."/>
            <person name="Mehta A."/>
            <person name="Aluvathingal J."/>
            <person name="Nadendla S."/>
            <person name="Geyer C."/>
            <person name="Nandy P."/>
            <person name="Yan Y."/>
            <person name="Sichtig H."/>
        </authorList>
    </citation>
    <scope>NUCLEOTIDE SEQUENCE [LARGE SCALE GENOMIC DNA]</scope>
    <source>
        <strain evidence="5">FDAARGOS_614</strain>
    </source>
</reference>
<name>A0A3G8H8R7_9BURK</name>
<evidence type="ECO:0000313" key="4">
    <source>
        <dbReference type="EMBL" id="AZG16806.1"/>
    </source>
</evidence>
<dbReference type="KEGG" id="cpau:EHF44_25940"/>
<proteinExistence type="predicted"/>
<protein>
    <recommendedName>
        <fullName evidence="3">Tli3-like domain-containing protein</fullName>
    </recommendedName>
</protein>
<sequence length="236" mass="26553">MLRLSFCSVAIFGLAGCVYAPPSAQVENVNPIVPPQVIYRIDDHRFVSLEDYKHCYFGTTYYNDTRQGIRTKFGRGGGIASYRGRLINADPTGQNIVIPSSYPPNAACPDKGCNIAFIYSTDAGRTFLSGGYYMRDSPNPFRDSKDYIVAATTDRIYIARKWRTDDYYVTQYPLAPGIDLRPYRHGEPPRPEVKTTVRGERFSASRRPNYLDGLRTPSGQEYVSCDDSIRPANLSK</sequence>
<dbReference type="EMBL" id="CP033970">
    <property type="protein sequence ID" value="AZG16806.1"/>
    <property type="molecule type" value="Genomic_DNA"/>
</dbReference>
<organism evidence="4 5">
    <name type="scientific">Cupriavidus pauculus</name>
    <dbReference type="NCBI Taxonomy" id="82633"/>
    <lineage>
        <taxon>Bacteria</taxon>
        <taxon>Pseudomonadati</taxon>
        <taxon>Pseudomonadota</taxon>
        <taxon>Betaproteobacteria</taxon>
        <taxon>Burkholderiales</taxon>
        <taxon>Burkholderiaceae</taxon>
        <taxon>Cupriavidus</taxon>
    </lineage>
</organism>
<feature type="signal peptide" evidence="2">
    <location>
        <begin position="1"/>
        <end position="20"/>
    </location>
</feature>
<dbReference type="InterPro" id="IPR057562">
    <property type="entry name" value="Tli3-like_dom"/>
</dbReference>
<dbReference type="AlphaFoldDB" id="A0A3G8H8R7"/>
<feature type="domain" description="Tli3-like" evidence="3">
    <location>
        <begin position="33"/>
        <end position="159"/>
    </location>
</feature>
<dbReference type="PROSITE" id="PS51257">
    <property type="entry name" value="PROKAR_LIPOPROTEIN"/>
    <property type="match status" value="1"/>
</dbReference>
<dbReference type="RefSeq" id="WP_124686537.1">
    <property type="nucleotide sequence ID" value="NZ_CP033970.1"/>
</dbReference>
<keyword evidence="2" id="KW-0732">Signal</keyword>
<evidence type="ECO:0000313" key="5">
    <source>
        <dbReference type="Proteomes" id="UP000270411"/>
    </source>
</evidence>
<gene>
    <name evidence="4" type="ORF">EHF44_25940</name>
</gene>
<evidence type="ECO:0000256" key="1">
    <source>
        <dbReference type="SAM" id="MobiDB-lite"/>
    </source>
</evidence>
<dbReference type="Proteomes" id="UP000270411">
    <property type="component" value="Chromosome 2"/>
</dbReference>
<evidence type="ECO:0000259" key="3">
    <source>
        <dbReference type="Pfam" id="PF24316"/>
    </source>
</evidence>
<evidence type="ECO:0000256" key="2">
    <source>
        <dbReference type="SAM" id="SignalP"/>
    </source>
</evidence>
<accession>A0A3G8H8R7</accession>
<dbReference type="OrthoDB" id="8963548at2"/>